<dbReference type="EMBL" id="JH598554">
    <property type="status" value="NOT_ANNOTATED_CDS"/>
    <property type="molecule type" value="Genomic_DNA"/>
</dbReference>
<keyword evidence="3" id="KW-1185">Reference proteome</keyword>
<evidence type="ECO:0000256" key="1">
    <source>
        <dbReference type="SAM" id="MobiDB-lite"/>
    </source>
</evidence>
<feature type="compositionally biased region" description="Basic residues" evidence="1">
    <location>
        <begin position="37"/>
        <end position="49"/>
    </location>
</feature>
<name>M4BQ68_HYAAE</name>
<protein>
    <submittedName>
        <fullName evidence="2">Uncharacterized protein</fullName>
    </submittedName>
</protein>
<proteinExistence type="predicted"/>
<reference evidence="2" key="2">
    <citation type="submission" date="2015-06" db="UniProtKB">
        <authorList>
            <consortium name="EnsemblProtists"/>
        </authorList>
    </citation>
    <scope>IDENTIFICATION</scope>
    <source>
        <strain evidence="2">Emoy2</strain>
    </source>
</reference>
<reference evidence="3" key="1">
    <citation type="journal article" date="2010" name="Science">
        <title>Signatures of adaptation to obligate biotrophy in the Hyaloperonospora arabidopsidis genome.</title>
        <authorList>
            <person name="Baxter L."/>
            <person name="Tripathy S."/>
            <person name="Ishaque N."/>
            <person name="Boot N."/>
            <person name="Cabral A."/>
            <person name="Kemen E."/>
            <person name="Thines M."/>
            <person name="Ah-Fong A."/>
            <person name="Anderson R."/>
            <person name="Badejoko W."/>
            <person name="Bittner-Eddy P."/>
            <person name="Boore J.L."/>
            <person name="Chibucos M.C."/>
            <person name="Coates M."/>
            <person name="Dehal P."/>
            <person name="Delehaunty K."/>
            <person name="Dong S."/>
            <person name="Downton P."/>
            <person name="Dumas B."/>
            <person name="Fabro G."/>
            <person name="Fronick C."/>
            <person name="Fuerstenberg S.I."/>
            <person name="Fulton L."/>
            <person name="Gaulin E."/>
            <person name="Govers F."/>
            <person name="Hughes L."/>
            <person name="Humphray S."/>
            <person name="Jiang R.H."/>
            <person name="Judelson H."/>
            <person name="Kamoun S."/>
            <person name="Kyung K."/>
            <person name="Meijer H."/>
            <person name="Minx P."/>
            <person name="Morris P."/>
            <person name="Nelson J."/>
            <person name="Phuntumart V."/>
            <person name="Qutob D."/>
            <person name="Rehmany A."/>
            <person name="Rougon-Cardoso A."/>
            <person name="Ryden P."/>
            <person name="Torto-Alalibo T."/>
            <person name="Studholme D."/>
            <person name="Wang Y."/>
            <person name="Win J."/>
            <person name="Wood J."/>
            <person name="Clifton S.W."/>
            <person name="Rogers J."/>
            <person name="Van den Ackerveken G."/>
            <person name="Jones J.D."/>
            <person name="McDowell J.M."/>
            <person name="Beynon J."/>
            <person name="Tyler B.M."/>
        </authorList>
    </citation>
    <scope>NUCLEOTIDE SEQUENCE [LARGE SCALE GENOMIC DNA]</scope>
    <source>
        <strain evidence="3">Emoy2</strain>
    </source>
</reference>
<accession>M4BQ68</accession>
<feature type="region of interest" description="Disordered" evidence="1">
    <location>
        <begin position="1"/>
        <end position="64"/>
    </location>
</feature>
<dbReference type="Proteomes" id="UP000011713">
    <property type="component" value="Unassembled WGS sequence"/>
</dbReference>
<evidence type="ECO:0000313" key="3">
    <source>
        <dbReference type="Proteomes" id="UP000011713"/>
    </source>
</evidence>
<dbReference type="EnsemblProtists" id="HpaT808558">
    <property type="protein sequence ID" value="HpaP808558"/>
    <property type="gene ID" value="HpaG808558"/>
</dbReference>
<dbReference type="HOGENOM" id="CLU_2872436_0_0_1"/>
<dbReference type="AlphaFoldDB" id="M4BQ68"/>
<feature type="compositionally biased region" description="Polar residues" evidence="1">
    <location>
        <begin position="51"/>
        <end position="64"/>
    </location>
</feature>
<feature type="compositionally biased region" description="Basic and acidic residues" evidence="1">
    <location>
        <begin position="1"/>
        <end position="23"/>
    </location>
</feature>
<dbReference type="VEuPathDB" id="FungiDB:HpaG808558"/>
<dbReference type="EnsemblProtists" id="HpaT808557">
    <property type="protein sequence ID" value="HpaP808557"/>
    <property type="gene ID" value="HpaG808557"/>
</dbReference>
<organism evidence="2 3">
    <name type="scientific">Hyaloperonospora arabidopsidis (strain Emoy2)</name>
    <name type="common">Downy mildew agent</name>
    <name type="synonym">Peronospora arabidopsidis</name>
    <dbReference type="NCBI Taxonomy" id="559515"/>
    <lineage>
        <taxon>Eukaryota</taxon>
        <taxon>Sar</taxon>
        <taxon>Stramenopiles</taxon>
        <taxon>Oomycota</taxon>
        <taxon>Peronosporomycetes</taxon>
        <taxon>Peronosporales</taxon>
        <taxon>Peronosporaceae</taxon>
        <taxon>Hyaloperonospora</taxon>
    </lineage>
</organism>
<sequence length="64" mass="7616">MEDPDTRSTTETLRRQERVDYAQHRSRQGLQLGLTQRSRRSQGRWKRLGWTRNQPTSASELCSR</sequence>
<dbReference type="InParanoid" id="M4BQ68"/>
<evidence type="ECO:0000313" key="2">
    <source>
        <dbReference type="EnsemblProtists" id="HpaP808557"/>
    </source>
</evidence>